<feature type="transmembrane region" description="Helical" evidence="15">
    <location>
        <begin position="32"/>
        <end position="54"/>
    </location>
</feature>
<dbReference type="EMBL" id="CM035426">
    <property type="protein sequence ID" value="KAH7314388.1"/>
    <property type="molecule type" value="Genomic_DNA"/>
</dbReference>
<evidence type="ECO:0000256" key="11">
    <source>
        <dbReference type="ARBA" id="ARBA00022989"/>
    </source>
</evidence>
<evidence type="ECO:0000256" key="7">
    <source>
        <dbReference type="ARBA" id="ARBA00022723"/>
    </source>
</evidence>
<dbReference type="GO" id="GO:0008270">
    <property type="term" value="F:zinc ion binding"/>
    <property type="evidence" value="ECO:0007669"/>
    <property type="project" value="UniProtKB-KW"/>
</dbReference>
<dbReference type="Pfam" id="PF13639">
    <property type="entry name" value="zf-RING_2"/>
    <property type="match status" value="1"/>
</dbReference>
<comment type="catalytic activity">
    <reaction evidence="1">
        <text>S-ubiquitinyl-[E2 ubiquitin-conjugating enzyme]-L-cysteine + [acceptor protein]-L-lysine = [E2 ubiquitin-conjugating enzyme]-L-cysteine + N(6)-ubiquitinyl-[acceptor protein]-L-lysine.</text>
        <dbReference type="EC" id="2.3.2.27"/>
    </reaction>
</comment>
<dbReference type="CDD" id="cd16461">
    <property type="entry name" value="RING-H2_EL5-like"/>
    <property type="match status" value="1"/>
</dbReference>
<comment type="subcellular location">
    <subcellularLocation>
        <location evidence="2">Membrane</location>
        <topology evidence="2">Single-pass membrane protein</topology>
    </subcellularLocation>
</comment>
<keyword evidence="7" id="KW-0479">Metal-binding</keyword>
<dbReference type="Gene3D" id="3.30.40.10">
    <property type="entry name" value="Zinc/RING finger domain, C3HC4 (zinc finger)"/>
    <property type="match status" value="1"/>
</dbReference>
<accession>A0A8T2S713</accession>
<evidence type="ECO:0000313" key="17">
    <source>
        <dbReference type="EMBL" id="KAH7314388.1"/>
    </source>
</evidence>
<organism evidence="17 18">
    <name type="scientific">Ceratopteris richardii</name>
    <name type="common">Triangle waterfern</name>
    <dbReference type="NCBI Taxonomy" id="49495"/>
    <lineage>
        <taxon>Eukaryota</taxon>
        <taxon>Viridiplantae</taxon>
        <taxon>Streptophyta</taxon>
        <taxon>Embryophyta</taxon>
        <taxon>Tracheophyta</taxon>
        <taxon>Polypodiopsida</taxon>
        <taxon>Polypodiidae</taxon>
        <taxon>Polypodiales</taxon>
        <taxon>Pteridineae</taxon>
        <taxon>Pteridaceae</taxon>
        <taxon>Parkerioideae</taxon>
        <taxon>Ceratopteris</taxon>
    </lineage>
</organism>
<reference evidence="17" key="1">
    <citation type="submission" date="2021-08" db="EMBL/GenBank/DDBJ databases">
        <title>WGS assembly of Ceratopteris richardii.</title>
        <authorList>
            <person name="Marchant D.B."/>
            <person name="Chen G."/>
            <person name="Jenkins J."/>
            <person name="Shu S."/>
            <person name="Leebens-Mack J."/>
            <person name="Grimwood J."/>
            <person name="Schmutz J."/>
            <person name="Soltis P."/>
            <person name="Soltis D."/>
            <person name="Chen Z.-H."/>
        </authorList>
    </citation>
    <scope>NUCLEOTIDE SEQUENCE</scope>
    <source>
        <strain evidence="17">Whitten #5841</strain>
        <tissue evidence="17">Leaf</tissue>
    </source>
</reference>
<evidence type="ECO:0000256" key="1">
    <source>
        <dbReference type="ARBA" id="ARBA00000900"/>
    </source>
</evidence>
<evidence type="ECO:0000256" key="8">
    <source>
        <dbReference type="ARBA" id="ARBA00022771"/>
    </source>
</evidence>
<dbReference type="InterPro" id="IPR044600">
    <property type="entry name" value="ATL1/ATL16-like"/>
</dbReference>
<dbReference type="AlphaFoldDB" id="A0A8T2S713"/>
<keyword evidence="8 13" id="KW-0863">Zinc-finger</keyword>
<sequence length="389" mass="42519">MGDPANSNSSDYYDDAGYADQVQQTATISSKITIVAILTLFIVLLFLSSVHLYGKYLWRSRGRRRRLPIRWLNSQEQQALLVASGAPLLGMGLSKDVLSTIPTFTYSETTKSDSVDEENQVHLECSVCLSELQDGEVGRILPACKHVFHSECIDMWFFSHKTCPLCRGVVEGAPDTIASRSPENEQHLEDGREEDISTLEVRISVSSIRPIDSAGIAHIDTITDLATSPCDATSVLDEEVENPFVASAGPFYSPRYRSMPASGNPSASPSSSSSSSGKHLLRSFPPRITIQVPHRQDFRIPCPGRISLPSRRLIRSLVSPVPSRSSSSSPSTDYSALEVASTARLPPPSSKSPRPSLNRIWSIQSTKGNSLLSEHLSPTLLKDGQRLPV</sequence>
<dbReference type="SMART" id="SM00184">
    <property type="entry name" value="RING"/>
    <property type="match status" value="1"/>
</dbReference>
<evidence type="ECO:0000256" key="13">
    <source>
        <dbReference type="PROSITE-ProRule" id="PRU00175"/>
    </source>
</evidence>
<feature type="compositionally biased region" description="Low complexity" evidence="14">
    <location>
        <begin position="319"/>
        <end position="331"/>
    </location>
</feature>
<dbReference type="OrthoDB" id="8062037at2759"/>
<dbReference type="GO" id="GO:0016567">
    <property type="term" value="P:protein ubiquitination"/>
    <property type="evidence" value="ECO:0007669"/>
    <property type="project" value="InterPro"/>
</dbReference>
<evidence type="ECO:0000256" key="2">
    <source>
        <dbReference type="ARBA" id="ARBA00004167"/>
    </source>
</evidence>
<comment type="pathway">
    <text evidence="3">Protein modification; protein ubiquitination.</text>
</comment>
<gene>
    <name evidence="17" type="ORF">KP509_21G001000</name>
</gene>
<feature type="domain" description="RING-type" evidence="16">
    <location>
        <begin position="125"/>
        <end position="167"/>
    </location>
</feature>
<comment type="caution">
    <text evidence="17">The sequence shown here is derived from an EMBL/GenBank/DDBJ whole genome shotgun (WGS) entry which is preliminary data.</text>
</comment>
<dbReference type="SUPFAM" id="SSF57850">
    <property type="entry name" value="RING/U-box"/>
    <property type="match status" value="1"/>
</dbReference>
<dbReference type="PANTHER" id="PTHR46913">
    <property type="entry name" value="RING-H2 FINGER PROTEIN ATL16"/>
    <property type="match status" value="1"/>
</dbReference>
<keyword evidence="11 15" id="KW-1133">Transmembrane helix</keyword>
<evidence type="ECO:0000256" key="6">
    <source>
        <dbReference type="ARBA" id="ARBA00022692"/>
    </source>
</evidence>
<keyword evidence="12 15" id="KW-0472">Membrane</keyword>
<evidence type="ECO:0000256" key="14">
    <source>
        <dbReference type="SAM" id="MobiDB-lite"/>
    </source>
</evidence>
<dbReference type="PROSITE" id="PS50089">
    <property type="entry name" value="ZF_RING_2"/>
    <property type="match status" value="1"/>
</dbReference>
<evidence type="ECO:0000256" key="12">
    <source>
        <dbReference type="ARBA" id="ARBA00023136"/>
    </source>
</evidence>
<dbReference type="GO" id="GO:0016020">
    <property type="term" value="C:membrane"/>
    <property type="evidence" value="ECO:0007669"/>
    <property type="project" value="UniProtKB-SubCell"/>
</dbReference>
<evidence type="ECO:0000256" key="10">
    <source>
        <dbReference type="ARBA" id="ARBA00022833"/>
    </source>
</evidence>
<protein>
    <recommendedName>
        <fullName evidence="4">RING-type E3 ubiquitin transferase</fullName>
        <ecNumber evidence="4">2.3.2.27</ecNumber>
    </recommendedName>
</protein>
<dbReference type="InterPro" id="IPR013083">
    <property type="entry name" value="Znf_RING/FYVE/PHD"/>
</dbReference>
<feature type="region of interest" description="Disordered" evidence="14">
    <location>
        <begin position="319"/>
        <end position="357"/>
    </location>
</feature>
<evidence type="ECO:0000256" key="4">
    <source>
        <dbReference type="ARBA" id="ARBA00012483"/>
    </source>
</evidence>
<dbReference type="FunFam" id="3.30.40.10:FF:000187">
    <property type="entry name" value="E3 ubiquitin-protein ligase ATL6"/>
    <property type="match status" value="1"/>
</dbReference>
<evidence type="ECO:0000256" key="5">
    <source>
        <dbReference type="ARBA" id="ARBA00022679"/>
    </source>
</evidence>
<evidence type="ECO:0000259" key="16">
    <source>
        <dbReference type="PROSITE" id="PS50089"/>
    </source>
</evidence>
<feature type="compositionally biased region" description="Low complexity" evidence="14">
    <location>
        <begin position="258"/>
        <end position="277"/>
    </location>
</feature>
<dbReference type="Proteomes" id="UP000825935">
    <property type="component" value="Chromosome 21"/>
</dbReference>
<keyword evidence="9" id="KW-0833">Ubl conjugation pathway</keyword>
<keyword evidence="6 15" id="KW-0812">Transmembrane</keyword>
<dbReference type="InterPro" id="IPR001841">
    <property type="entry name" value="Znf_RING"/>
</dbReference>
<name>A0A8T2S713_CERRI</name>
<keyword evidence="10" id="KW-0862">Zinc</keyword>
<evidence type="ECO:0000313" key="18">
    <source>
        <dbReference type="Proteomes" id="UP000825935"/>
    </source>
</evidence>
<dbReference type="GO" id="GO:0061630">
    <property type="term" value="F:ubiquitin protein ligase activity"/>
    <property type="evidence" value="ECO:0007669"/>
    <property type="project" value="UniProtKB-EC"/>
</dbReference>
<evidence type="ECO:0000256" key="3">
    <source>
        <dbReference type="ARBA" id="ARBA00004906"/>
    </source>
</evidence>
<evidence type="ECO:0000256" key="9">
    <source>
        <dbReference type="ARBA" id="ARBA00022786"/>
    </source>
</evidence>
<keyword evidence="5" id="KW-0808">Transferase</keyword>
<dbReference type="PANTHER" id="PTHR46913:SF1">
    <property type="entry name" value="RING-H2 FINGER PROTEIN ATL16"/>
    <property type="match status" value="1"/>
</dbReference>
<evidence type="ECO:0000256" key="15">
    <source>
        <dbReference type="SAM" id="Phobius"/>
    </source>
</evidence>
<proteinExistence type="predicted"/>
<feature type="region of interest" description="Disordered" evidence="14">
    <location>
        <begin position="257"/>
        <end position="280"/>
    </location>
</feature>
<dbReference type="EC" id="2.3.2.27" evidence="4"/>
<keyword evidence="18" id="KW-1185">Reference proteome</keyword>